<dbReference type="InterPro" id="IPR008775">
    <property type="entry name" value="Phytyl_CoA_dOase-like"/>
</dbReference>
<dbReference type="SUPFAM" id="SSF51197">
    <property type="entry name" value="Clavaminate synthase-like"/>
    <property type="match status" value="1"/>
</dbReference>
<accession>A0A1Q2H1Q7</accession>
<protein>
    <recommendedName>
        <fullName evidence="4">Phytanoyl-CoA dioxygenase</fullName>
    </recommendedName>
</protein>
<dbReference type="Pfam" id="PF05721">
    <property type="entry name" value="PhyH"/>
    <property type="match status" value="1"/>
</dbReference>
<name>A0A1Q2H1Q7_9GAMM</name>
<proteinExistence type="predicted"/>
<dbReference type="Gene3D" id="2.60.120.620">
    <property type="entry name" value="q2cbj1_9rhob like domain"/>
    <property type="match status" value="1"/>
</dbReference>
<reference evidence="2 3" key="1">
    <citation type="submission" date="2017-02" db="EMBL/GenBank/DDBJ databases">
        <title>Complete genome sequence of the cold-active Pseudoalteromonas aliena strain EH1 isolated from Arctic seawater.</title>
        <authorList>
            <person name="Kim E."/>
            <person name="Heo E."/>
            <person name="Kim H."/>
            <person name="Kim D."/>
        </authorList>
    </citation>
    <scope>NUCLEOTIDE SEQUENCE [LARGE SCALE GENOMIC DNA]</scope>
    <source>
        <strain evidence="2 3">EH1</strain>
    </source>
</reference>
<dbReference type="KEGG" id="paln:B0W48_16745"/>
<dbReference type="PANTHER" id="PTHR20883">
    <property type="entry name" value="PHYTANOYL-COA DIOXYGENASE DOMAIN CONTAINING 1"/>
    <property type="match status" value="1"/>
</dbReference>
<gene>
    <name evidence="2" type="ORF">B0W48_16745</name>
</gene>
<dbReference type="RefSeq" id="WP_077537920.1">
    <property type="nucleotide sequence ID" value="NZ_CP019628.1"/>
</dbReference>
<dbReference type="GO" id="GO:0016706">
    <property type="term" value="F:2-oxoglutarate-dependent dioxygenase activity"/>
    <property type="evidence" value="ECO:0007669"/>
    <property type="project" value="UniProtKB-ARBA"/>
</dbReference>
<dbReference type="Proteomes" id="UP000188243">
    <property type="component" value="Chromosome"/>
</dbReference>
<evidence type="ECO:0000313" key="2">
    <source>
        <dbReference type="EMBL" id="AQQ01273.1"/>
    </source>
</evidence>
<dbReference type="EMBL" id="CP019628">
    <property type="protein sequence ID" value="AQQ01273.1"/>
    <property type="molecule type" value="Genomic_DNA"/>
</dbReference>
<comment type="cofactor">
    <cofactor evidence="1">
        <name>Fe(2+)</name>
        <dbReference type="ChEBI" id="CHEBI:29033"/>
    </cofactor>
</comment>
<organism evidence="2 3">
    <name type="scientific">Pseudoalteromonas aliena</name>
    <dbReference type="NCBI Taxonomy" id="247523"/>
    <lineage>
        <taxon>Bacteria</taxon>
        <taxon>Pseudomonadati</taxon>
        <taxon>Pseudomonadota</taxon>
        <taxon>Gammaproteobacteria</taxon>
        <taxon>Alteromonadales</taxon>
        <taxon>Pseudoalteromonadaceae</taxon>
        <taxon>Pseudoalteromonas</taxon>
    </lineage>
</organism>
<evidence type="ECO:0000256" key="1">
    <source>
        <dbReference type="ARBA" id="ARBA00001954"/>
    </source>
</evidence>
<dbReference type="STRING" id="247523.B0W48_16745"/>
<dbReference type="AlphaFoldDB" id="A0A1Q2H1Q7"/>
<evidence type="ECO:0008006" key="4">
    <source>
        <dbReference type="Google" id="ProtNLM"/>
    </source>
</evidence>
<dbReference type="GO" id="GO:0005506">
    <property type="term" value="F:iron ion binding"/>
    <property type="evidence" value="ECO:0007669"/>
    <property type="project" value="UniProtKB-ARBA"/>
</dbReference>
<evidence type="ECO:0000313" key="3">
    <source>
        <dbReference type="Proteomes" id="UP000188243"/>
    </source>
</evidence>
<sequence length="275" mass="31356">MQTDLVSEQFEQQGFVLIKQLIESSAISKLQNFCQHLDDEAKSHYFLGQSLDNIAIIQNADTLHISRINSLFLFEPQFACLLAHTKLMSYIEAIIGEPALPTYESIVIKHSQDTHGFDWHRDMPVSTQTPIITVGIYLDDAKAEHGALKVIPRSHCSPLSVCDIKRQLTNSELMSLDVTACAGDVIIHHVNTVHSSTRQEAQAIRRTIYFEFRALSHLINNPIFPNEWIKKRQALIKNIQTLSAKHLQHDIQLPSDFYETQIQMEAAEYCIEFTK</sequence>
<dbReference type="PANTHER" id="PTHR20883:SF48">
    <property type="entry name" value="ECTOINE DIOXYGENASE"/>
    <property type="match status" value="1"/>
</dbReference>